<dbReference type="EMBL" id="BRYA01000083">
    <property type="protein sequence ID" value="GMI38234.1"/>
    <property type="molecule type" value="Genomic_DNA"/>
</dbReference>
<dbReference type="Pfam" id="PF00789">
    <property type="entry name" value="UBX"/>
    <property type="match status" value="1"/>
</dbReference>
<dbReference type="AlphaFoldDB" id="A0A9W7L8M7"/>
<dbReference type="InterPro" id="IPR033865">
    <property type="entry name" value="Ataxin-3"/>
</dbReference>
<dbReference type="PRINTS" id="PR01233">
    <property type="entry name" value="JOSEPHIN"/>
</dbReference>
<evidence type="ECO:0000256" key="6">
    <source>
        <dbReference type="ARBA" id="ARBA00022801"/>
    </source>
</evidence>
<comment type="caution">
    <text evidence="15">The sequence shown here is derived from an EMBL/GenBank/DDBJ whole genome shotgun (WGS) entry which is preliminary data.</text>
</comment>
<feature type="active site" evidence="11">
    <location>
        <position position="136"/>
    </location>
</feature>
<dbReference type="PANTHER" id="PTHR14159">
    <property type="entry name" value="ATAXIN-3-RELATED"/>
    <property type="match status" value="1"/>
</dbReference>
<keyword evidence="7" id="KW-0788">Thiol protease</keyword>
<proteinExistence type="predicted"/>
<evidence type="ECO:0000256" key="4">
    <source>
        <dbReference type="ARBA" id="ARBA00022670"/>
    </source>
</evidence>
<dbReference type="SMART" id="SM01246">
    <property type="entry name" value="Josephin"/>
    <property type="match status" value="1"/>
</dbReference>
<keyword evidence="4" id="KW-0645">Protease</keyword>
<feature type="region of interest" description="Disordered" evidence="12">
    <location>
        <begin position="290"/>
        <end position="314"/>
    </location>
</feature>
<dbReference type="PROSITE" id="PS50033">
    <property type="entry name" value="UBX"/>
    <property type="match status" value="1"/>
</dbReference>
<dbReference type="SUPFAM" id="SSF54236">
    <property type="entry name" value="Ubiquitin-like"/>
    <property type="match status" value="1"/>
</dbReference>
<evidence type="ECO:0000256" key="11">
    <source>
        <dbReference type="PROSITE-ProRule" id="PRU00331"/>
    </source>
</evidence>
<feature type="active site" evidence="11">
    <location>
        <position position="15"/>
    </location>
</feature>
<comment type="catalytic activity">
    <reaction evidence="1">
        <text>Thiol-dependent hydrolysis of ester, thioester, amide, peptide and isopeptide bonds formed by the C-terminal Gly of ubiquitin (a 76-residue protein attached to proteins as an intracellular targeting signal).</text>
        <dbReference type="EC" id="3.4.19.12"/>
    </reaction>
</comment>
<evidence type="ECO:0000313" key="15">
    <source>
        <dbReference type="EMBL" id="GMI38234.1"/>
    </source>
</evidence>
<dbReference type="Gene3D" id="3.90.70.40">
    <property type="match status" value="1"/>
</dbReference>
<dbReference type="PROSITE" id="PS50957">
    <property type="entry name" value="JOSEPHIN"/>
    <property type="match status" value="1"/>
</dbReference>
<gene>
    <name evidence="15" type="ORF">TrCOL_g11055</name>
</gene>
<evidence type="ECO:0000256" key="12">
    <source>
        <dbReference type="SAM" id="MobiDB-lite"/>
    </source>
</evidence>
<evidence type="ECO:0000259" key="13">
    <source>
        <dbReference type="PROSITE" id="PS50033"/>
    </source>
</evidence>
<evidence type="ECO:0000259" key="14">
    <source>
        <dbReference type="PROSITE" id="PS50957"/>
    </source>
</evidence>
<dbReference type="GO" id="GO:0004843">
    <property type="term" value="F:cysteine-type deubiquitinase activity"/>
    <property type="evidence" value="ECO:0007669"/>
    <property type="project" value="UniProtKB-EC"/>
</dbReference>
<dbReference type="InterPro" id="IPR029071">
    <property type="entry name" value="Ubiquitin-like_domsf"/>
</dbReference>
<keyword evidence="5" id="KW-0833">Ubl conjugation pathway</keyword>
<dbReference type="Proteomes" id="UP001165065">
    <property type="component" value="Unassembled WGS sequence"/>
</dbReference>
<keyword evidence="9" id="KW-0804">Transcription</keyword>
<evidence type="ECO:0000256" key="8">
    <source>
        <dbReference type="ARBA" id="ARBA00023015"/>
    </source>
</evidence>
<dbReference type="GO" id="GO:0006508">
    <property type="term" value="P:proteolysis"/>
    <property type="evidence" value="ECO:0007669"/>
    <property type="project" value="UniProtKB-KW"/>
</dbReference>
<dbReference type="GO" id="GO:0016579">
    <property type="term" value="P:protein deubiquitination"/>
    <property type="evidence" value="ECO:0007669"/>
    <property type="project" value="InterPro"/>
</dbReference>
<feature type="active site" evidence="11">
    <location>
        <position position="121"/>
    </location>
</feature>
<dbReference type="Gene3D" id="1.10.287.10">
    <property type="entry name" value="S15/NS1, RNA-binding"/>
    <property type="match status" value="1"/>
</dbReference>
<comment type="subcellular location">
    <subcellularLocation>
        <location evidence="2">Nucleus</location>
    </subcellularLocation>
</comment>
<keyword evidence="16" id="KW-1185">Reference proteome</keyword>
<dbReference type="GO" id="GO:0005634">
    <property type="term" value="C:nucleus"/>
    <property type="evidence" value="ECO:0007669"/>
    <property type="project" value="UniProtKB-SubCell"/>
</dbReference>
<evidence type="ECO:0000256" key="7">
    <source>
        <dbReference type="ARBA" id="ARBA00022807"/>
    </source>
</evidence>
<dbReference type="CDD" id="cd01767">
    <property type="entry name" value="UBX"/>
    <property type="match status" value="1"/>
</dbReference>
<evidence type="ECO:0000256" key="5">
    <source>
        <dbReference type="ARBA" id="ARBA00022786"/>
    </source>
</evidence>
<organism evidence="15 16">
    <name type="scientific">Triparma columacea</name>
    <dbReference type="NCBI Taxonomy" id="722753"/>
    <lineage>
        <taxon>Eukaryota</taxon>
        <taxon>Sar</taxon>
        <taxon>Stramenopiles</taxon>
        <taxon>Ochrophyta</taxon>
        <taxon>Bolidophyceae</taxon>
        <taxon>Parmales</taxon>
        <taxon>Triparmaceae</taxon>
        <taxon>Triparma</taxon>
    </lineage>
</organism>
<keyword evidence="10" id="KW-0539">Nucleus</keyword>
<reference evidence="16" key="1">
    <citation type="journal article" date="2023" name="Commun. Biol.">
        <title>Genome analysis of Parmales, the sister group of diatoms, reveals the evolutionary specialization of diatoms from phago-mixotrophs to photoautotrophs.</title>
        <authorList>
            <person name="Ban H."/>
            <person name="Sato S."/>
            <person name="Yoshikawa S."/>
            <person name="Yamada K."/>
            <person name="Nakamura Y."/>
            <person name="Ichinomiya M."/>
            <person name="Sato N."/>
            <person name="Blanc-Mathieu R."/>
            <person name="Endo H."/>
            <person name="Kuwata A."/>
            <person name="Ogata H."/>
        </authorList>
    </citation>
    <scope>NUCLEOTIDE SEQUENCE [LARGE SCALE GENOMIC DNA]</scope>
</reference>
<dbReference type="Gene3D" id="3.10.20.90">
    <property type="entry name" value="Phosphatidylinositol 3-kinase Catalytic Subunit, Chain A, domain 1"/>
    <property type="match status" value="1"/>
</dbReference>
<dbReference type="InterPro" id="IPR001012">
    <property type="entry name" value="UBX_dom"/>
</dbReference>
<evidence type="ECO:0000313" key="16">
    <source>
        <dbReference type="Proteomes" id="UP001165065"/>
    </source>
</evidence>
<dbReference type="OrthoDB" id="422700at2759"/>
<evidence type="ECO:0000256" key="3">
    <source>
        <dbReference type="ARBA" id="ARBA00012759"/>
    </source>
</evidence>
<dbReference type="InterPro" id="IPR006155">
    <property type="entry name" value="Josephin"/>
</dbReference>
<dbReference type="EC" id="3.4.19.12" evidence="3"/>
<protein>
    <recommendedName>
        <fullName evidence="3">ubiquitinyl hydrolase 1</fullName>
        <ecNumber evidence="3">3.4.19.12</ecNumber>
    </recommendedName>
</protein>
<evidence type="ECO:0000256" key="2">
    <source>
        <dbReference type="ARBA" id="ARBA00004123"/>
    </source>
</evidence>
<feature type="domain" description="Josephin" evidence="14">
    <location>
        <begin position="2"/>
        <end position="187"/>
    </location>
</feature>
<name>A0A9W7L8M7_9STRA</name>
<sequence length="394" mass="43582">MTVWIYHERQQAALCGQHALNNLLQRYQFDVEQLADIARNLDKQEFDIIIAASGRDSKDYRDRLNEGSGNVDASGNFSIEVLRAALIPNDLTLVSVAGEHVRDSEVDLTVRTGFILNRHNHWFTIRLVNDVFWKLDSMKERPERISHFALAAEVSAFLAAGYCVFTCLDAKGLNSGVLPPPPREDWELERGRPEFWWNEEDLKNGRGDSGRAKVDTWRNVGAGMRLDGGATGGRAEVVDVDAGVGEDAALQRALLASVAETTGARVVDRRTLEGMSEEEQMRLAIEASMASEGGVEEGGVEREEEEVVGEEPEDGAEGVVKLQLRLPNNKKTIRRFLLGDRVSKVYAFVKSKCDGRGKTLELRAGFPPKDIKEMIGMTIGDAGLAGESLNGRWI</sequence>
<dbReference type="PANTHER" id="PTHR14159:SF0">
    <property type="entry name" value="ATAXIN-3-RELATED"/>
    <property type="match status" value="1"/>
</dbReference>
<evidence type="ECO:0000256" key="1">
    <source>
        <dbReference type="ARBA" id="ARBA00000707"/>
    </source>
</evidence>
<dbReference type="Pfam" id="PF02099">
    <property type="entry name" value="Josephin"/>
    <property type="match status" value="1"/>
</dbReference>
<feature type="domain" description="UBX" evidence="13">
    <location>
        <begin position="315"/>
        <end position="389"/>
    </location>
</feature>
<evidence type="ECO:0000256" key="9">
    <source>
        <dbReference type="ARBA" id="ARBA00023163"/>
    </source>
</evidence>
<keyword evidence="6 11" id="KW-0378">Hydrolase</keyword>
<accession>A0A9W7L8M7</accession>
<feature type="compositionally biased region" description="Acidic residues" evidence="12">
    <location>
        <begin position="302"/>
        <end position="314"/>
    </location>
</feature>
<keyword evidence="8" id="KW-0805">Transcription regulation</keyword>
<evidence type="ECO:0000256" key="10">
    <source>
        <dbReference type="ARBA" id="ARBA00023242"/>
    </source>
</evidence>